<feature type="transmembrane region" description="Helical" evidence="6">
    <location>
        <begin position="95"/>
        <end position="116"/>
    </location>
</feature>
<proteinExistence type="inferred from homology"/>
<dbReference type="Gene3D" id="3.30.450.40">
    <property type="match status" value="1"/>
</dbReference>
<feature type="transmembrane region" description="Helical" evidence="6">
    <location>
        <begin position="202"/>
        <end position="221"/>
    </location>
</feature>
<evidence type="ECO:0000313" key="9">
    <source>
        <dbReference type="Proteomes" id="UP001595886"/>
    </source>
</evidence>
<keyword evidence="4 6" id="KW-1133">Transmembrane helix</keyword>
<accession>A0ABV9R0A1</accession>
<dbReference type="Pfam" id="PF01590">
    <property type="entry name" value="GAF"/>
    <property type="match status" value="1"/>
</dbReference>
<evidence type="ECO:0000259" key="7">
    <source>
        <dbReference type="SMART" id="SM00065"/>
    </source>
</evidence>
<dbReference type="Proteomes" id="UP001595886">
    <property type="component" value="Unassembled WGS sequence"/>
</dbReference>
<evidence type="ECO:0000256" key="5">
    <source>
        <dbReference type="ARBA" id="ARBA00023136"/>
    </source>
</evidence>
<dbReference type="InterPro" id="IPR029016">
    <property type="entry name" value="GAF-like_dom_sf"/>
</dbReference>
<keyword evidence="5 6" id="KW-0472">Membrane</keyword>
<organism evidence="8 9">
    <name type="scientific">Dokdonella ginsengisoli</name>
    <dbReference type="NCBI Taxonomy" id="363846"/>
    <lineage>
        <taxon>Bacteria</taxon>
        <taxon>Pseudomonadati</taxon>
        <taxon>Pseudomonadota</taxon>
        <taxon>Gammaproteobacteria</taxon>
        <taxon>Lysobacterales</taxon>
        <taxon>Rhodanobacteraceae</taxon>
        <taxon>Dokdonella</taxon>
    </lineage>
</organism>
<dbReference type="InterPro" id="IPR003018">
    <property type="entry name" value="GAF"/>
</dbReference>
<feature type="transmembrane region" description="Helical" evidence="6">
    <location>
        <begin position="260"/>
        <end position="288"/>
    </location>
</feature>
<comment type="subcellular location">
    <subcellularLocation>
        <location evidence="1">Membrane</location>
        <topology evidence="1">Multi-pass membrane protein</topology>
    </subcellularLocation>
</comment>
<dbReference type="PANTHER" id="PTHR43102:SF2">
    <property type="entry name" value="GAF DOMAIN-CONTAINING PROTEIN"/>
    <property type="match status" value="1"/>
</dbReference>
<dbReference type="PANTHER" id="PTHR43102">
    <property type="entry name" value="SLR1143 PROTEIN"/>
    <property type="match status" value="1"/>
</dbReference>
<feature type="domain" description="GAF" evidence="7">
    <location>
        <begin position="658"/>
        <end position="800"/>
    </location>
</feature>
<dbReference type="Pfam" id="PF01594">
    <property type="entry name" value="AI-2E_transport"/>
    <property type="match status" value="1"/>
</dbReference>
<feature type="transmembrane region" description="Helical" evidence="6">
    <location>
        <begin position="44"/>
        <end position="62"/>
    </location>
</feature>
<reference evidence="9" key="1">
    <citation type="journal article" date="2019" name="Int. J. Syst. Evol. Microbiol.">
        <title>The Global Catalogue of Microorganisms (GCM) 10K type strain sequencing project: providing services to taxonomists for standard genome sequencing and annotation.</title>
        <authorList>
            <consortium name="The Broad Institute Genomics Platform"/>
            <consortium name="The Broad Institute Genome Sequencing Center for Infectious Disease"/>
            <person name="Wu L."/>
            <person name="Ma J."/>
        </authorList>
    </citation>
    <scope>NUCLEOTIDE SEQUENCE [LARGE SCALE GENOMIC DNA]</scope>
    <source>
        <strain evidence="9">CCUG 30340</strain>
    </source>
</reference>
<evidence type="ECO:0000256" key="4">
    <source>
        <dbReference type="ARBA" id="ARBA00022989"/>
    </source>
</evidence>
<evidence type="ECO:0000256" key="3">
    <source>
        <dbReference type="ARBA" id="ARBA00022692"/>
    </source>
</evidence>
<dbReference type="SUPFAM" id="SSF55781">
    <property type="entry name" value="GAF domain-like"/>
    <property type="match status" value="1"/>
</dbReference>
<comment type="similarity">
    <text evidence="2">Belongs to the autoinducer-2 exporter (AI-2E) (TC 2.A.86) family.</text>
</comment>
<dbReference type="RefSeq" id="WP_380021457.1">
    <property type="nucleotide sequence ID" value="NZ_JBHSHD010000010.1"/>
</dbReference>
<protein>
    <submittedName>
        <fullName evidence="8">AI-2E family transporter</fullName>
    </submittedName>
</protein>
<keyword evidence="9" id="KW-1185">Reference proteome</keyword>
<comment type="caution">
    <text evidence="8">The sequence shown here is derived from an EMBL/GenBank/DDBJ whole genome shotgun (WGS) entry which is preliminary data.</text>
</comment>
<gene>
    <name evidence="8" type="ORF">ACFO6Q_12620</name>
</gene>
<sequence>MGHDSETRAIPPRRAAGAARAGAPFDGGRGRAAAASLASIVPGLRLLTGLAIATILIAALYFGRSLLIPLALAALLGFLLDPPVRLLCRWGLPRVLSVCLVVLFAVGVLVGVGVYVTTQLTALSRDLPTYQSTIRDKLHALRETATRPGAWEGALKTLQTMQKEIDTTQAQAGKPAASAQKVEIVGPESRPTRVVLDWLGRVSEPVATAGIALLFVILMLMDRRDLRDRLLRLAGGDLHTATDAMDEASGRIGRYLRMQFLINAGYAVPMGLGLWWIGVPAAALWGFVAAVMRFVPYVGPIVSAVFPIALAFAVSPDWSMVLWTIGLILALEVLCGNLVEPWLYGSSTGLSAMSIIVAAMFWTALWGPLGLILSTPLTVCLLVIGRYLPSLHFLEVLLGSESALAPPQRLYQRLLAGDVEEALDLADEIVEERRVSKNGDGSADALAGFYGEVAVPMLRLATTHHADVASAEHRLRLATGTAELVEELREQYPPVPSMQEDAPRVLCLGARWEVDVLAAAMVAHALELRGLRAHAAAQALPSTTAFELPADGRPGIVCLSVFGTQPQARVRLIARRLRRRLPDVRILVAAWSASSDLLDVDAPRRLGVDAIVADLGSLLLHVDHLSVRGGNGPGAAPIPPDDAARVHALHRSGALSPAHAALYEETIRRVANAFDAKYAEISWVDAERVLKPASALAAANQGVPRELSACAHVVGTNAAVVVADLARDPRFAGNPLFGEHGIRFYAGTPIRDRDGRALGALCILDAAPREMKPADLELLAQMADELMRRVQERAGDAAPA</sequence>
<keyword evidence="3 6" id="KW-0812">Transmembrane</keyword>
<evidence type="ECO:0000256" key="2">
    <source>
        <dbReference type="ARBA" id="ARBA00009773"/>
    </source>
</evidence>
<evidence type="ECO:0000256" key="6">
    <source>
        <dbReference type="SAM" id="Phobius"/>
    </source>
</evidence>
<feature type="transmembrane region" description="Helical" evidence="6">
    <location>
        <begin position="68"/>
        <end position="88"/>
    </location>
</feature>
<dbReference type="SMART" id="SM00065">
    <property type="entry name" value="GAF"/>
    <property type="match status" value="1"/>
</dbReference>
<evidence type="ECO:0000256" key="1">
    <source>
        <dbReference type="ARBA" id="ARBA00004141"/>
    </source>
</evidence>
<dbReference type="InterPro" id="IPR002549">
    <property type="entry name" value="AI-2E-like"/>
</dbReference>
<feature type="transmembrane region" description="Helical" evidence="6">
    <location>
        <begin position="294"/>
        <end position="314"/>
    </location>
</feature>
<feature type="transmembrane region" description="Helical" evidence="6">
    <location>
        <begin position="351"/>
        <end position="384"/>
    </location>
</feature>
<dbReference type="EMBL" id="JBHSHD010000010">
    <property type="protein sequence ID" value="MFC4821172.1"/>
    <property type="molecule type" value="Genomic_DNA"/>
</dbReference>
<feature type="transmembrane region" description="Helical" evidence="6">
    <location>
        <begin position="321"/>
        <end position="339"/>
    </location>
</feature>
<evidence type="ECO:0000313" key="8">
    <source>
        <dbReference type="EMBL" id="MFC4821172.1"/>
    </source>
</evidence>
<name>A0ABV9R0A1_9GAMM</name>